<dbReference type="Proteomes" id="UP000242519">
    <property type="component" value="Unassembled WGS sequence"/>
</dbReference>
<organism evidence="1 2">
    <name type="scientific">Diplocarpon coronariae</name>
    <dbReference type="NCBI Taxonomy" id="2795749"/>
    <lineage>
        <taxon>Eukaryota</taxon>
        <taxon>Fungi</taxon>
        <taxon>Dikarya</taxon>
        <taxon>Ascomycota</taxon>
        <taxon>Pezizomycotina</taxon>
        <taxon>Leotiomycetes</taxon>
        <taxon>Helotiales</taxon>
        <taxon>Drepanopezizaceae</taxon>
        <taxon>Diplocarpon</taxon>
    </lineage>
</organism>
<sequence length="321" mass="35704">MATLGTTIVLPPLPAKPTSAMKRISSGPAVRALVIKSTCLSNIPKFGVAADIKHIEAAWGETRGVVQPTKCVHCSLGDGPFEECVRVAGEFGDGYGGITTEKGLVRDKRRRFHDAVMALAPGHRQAWVSSLPSTARRIDIVGADEAVRRVDPENEIVQAYVSTIDTQIEIFPAHGPLMVALTRLKQDLKTDNRYQKVIADDELLRIHLSDRDLLWTNVKTHPLYRSFEPQRKTLARQIVKQMMDRRYTYFVGCAMNESPTDAFIRQYIAETESCMRLPACYPKENPTFRWASATAGGIDATDKHNRKACKEIAKGVRDAKV</sequence>
<protein>
    <submittedName>
        <fullName evidence="1">Uncharacterized protein</fullName>
    </submittedName>
</protein>
<proteinExistence type="predicted"/>
<accession>A0A218YW05</accession>
<keyword evidence="2" id="KW-1185">Reference proteome</keyword>
<dbReference type="Pfam" id="PF12511">
    <property type="entry name" value="DUF3716"/>
    <property type="match status" value="1"/>
</dbReference>
<dbReference type="InterPro" id="IPR022190">
    <property type="entry name" value="DUF3716"/>
</dbReference>
<evidence type="ECO:0000313" key="2">
    <source>
        <dbReference type="Proteomes" id="UP000242519"/>
    </source>
</evidence>
<dbReference type="EMBL" id="MZNU01000384">
    <property type="protein sequence ID" value="OWO98664.1"/>
    <property type="molecule type" value="Genomic_DNA"/>
</dbReference>
<gene>
    <name evidence="1" type="ORF">B2J93_5821</name>
</gene>
<evidence type="ECO:0000313" key="1">
    <source>
        <dbReference type="EMBL" id="OWO98664.1"/>
    </source>
</evidence>
<dbReference type="AlphaFoldDB" id="A0A218YW05"/>
<dbReference type="InParanoid" id="A0A218YW05"/>
<reference evidence="1 2" key="1">
    <citation type="submission" date="2017-04" db="EMBL/GenBank/DDBJ databases">
        <title>Draft genome sequence of Marssonina coronaria NL1: causal agent of apple blotch.</title>
        <authorList>
            <person name="Cheng Q."/>
        </authorList>
    </citation>
    <scope>NUCLEOTIDE SEQUENCE [LARGE SCALE GENOMIC DNA]</scope>
    <source>
        <strain evidence="1 2">NL1</strain>
    </source>
</reference>
<name>A0A218YW05_9HELO</name>
<comment type="caution">
    <text evidence="1">The sequence shown here is derived from an EMBL/GenBank/DDBJ whole genome shotgun (WGS) entry which is preliminary data.</text>
</comment>